<comment type="caution">
    <text evidence="3">The sequence shown here is derived from an EMBL/GenBank/DDBJ whole genome shotgun (WGS) entry which is preliminary data.</text>
</comment>
<dbReference type="InterPro" id="IPR002347">
    <property type="entry name" value="SDR_fam"/>
</dbReference>
<proteinExistence type="predicted"/>
<accession>A0ABD2KE55</accession>
<evidence type="ECO:0000313" key="3">
    <source>
        <dbReference type="EMBL" id="KAL3101128.1"/>
    </source>
</evidence>
<evidence type="ECO:0000256" key="2">
    <source>
        <dbReference type="ARBA" id="ARBA00023002"/>
    </source>
</evidence>
<gene>
    <name evidence="3" type="ORF">niasHS_001588</name>
</gene>
<dbReference type="PANTHER" id="PTHR43544">
    <property type="entry name" value="SHORT-CHAIN DEHYDROGENASE/REDUCTASE"/>
    <property type="match status" value="1"/>
</dbReference>
<organism evidence="3 4">
    <name type="scientific">Heterodera schachtii</name>
    <name type="common">Sugarbeet cyst nematode worm</name>
    <name type="synonym">Tylenchus schachtii</name>
    <dbReference type="NCBI Taxonomy" id="97005"/>
    <lineage>
        <taxon>Eukaryota</taxon>
        <taxon>Metazoa</taxon>
        <taxon>Ecdysozoa</taxon>
        <taxon>Nematoda</taxon>
        <taxon>Chromadorea</taxon>
        <taxon>Rhabditida</taxon>
        <taxon>Tylenchina</taxon>
        <taxon>Tylenchomorpha</taxon>
        <taxon>Tylenchoidea</taxon>
        <taxon>Heteroderidae</taxon>
        <taxon>Heteroderinae</taxon>
        <taxon>Heterodera</taxon>
    </lineage>
</organism>
<dbReference type="InterPro" id="IPR051468">
    <property type="entry name" value="Fungal_SecMetab_SDRs"/>
</dbReference>
<evidence type="ECO:0000313" key="4">
    <source>
        <dbReference type="Proteomes" id="UP001620645"/>
    </source>
</evidence>
<dbReference type="PRINTS" id="PR00081">
    <property type="entry name" value="GDHRDH"/>
</dbReference>
<dbReference type="InterPro" id="IPR036291">
    <property type="entry name" value="NAD(P)-bd_dom_sf"/>
</dbReference>
<dbReference type="Proteomes" id="UP001620645">
    <property type="component" value="Unassembled WGS sequence"/>
</dbReference>
<dbReference type="EMBL" id="JBICCN010000027">
    <property type="protein sequence ID" value="KAL3101128.1"/>
    <property type="molecule type" value="Genomic_DNA"/>
</dbReference>
<evidence type="ECO:0000256" key="1">
    <source>
        <dbReference type="ARBA" id="ARBA00022857"/>
    </source>
</evidence>
<dbReference type="PANTHER" id="PTHR43544:SF7">
    <property type="entry name" value="NADB-LER2"/>
    <property type="match status" value="1"/>
</dbReference>
<name>A0ABD2KE55_HETSC</name>
<dbReference type="SUPFAM" id="SSF51735">
    <property type="entry name" value="NAD(P)-binding Rossmann-fold domains"/>
    <property type="match status" value="1"/>
</dbReference>
<keyword evidence="1" id="KW-0521">NADP</keyword>
<protein>
    <submittedName>
        <fullName evidence="3">Uncharacterized protein</fullName>
    </submittedName>
</protein>
<keyword evidence="2" id="KW-0560">Oxidoreductase</keyword>
<reference evidence="3 4" key="1">
    <citation type="submission" date="2024-10" db="EMBL/GenBank/DDBJ databases">
        <authorList>
            <person name="Kim D."/>
        </authorList>
    </citation>
    <scope>NUCLEOTIDE SEQUENCE [LARGE SCALE GENOMIC DNA]</scope>
    <source>
        <strain evidence="3">Taebaek</strain>
    </source>
</reference>
<sequence>MPSSPSSAPLGANVLVTGANRGIGLGIVKEILKTDGIVHLFAGCRNPSHAEELKELTKCHQILKLVKIDVSCDESIANAVVEVRKILGSEEEKGLHTLINNAGILEKEGGTLLAPDRAAYLRHFNVNVVGTVATTAAFLPLLRKAAATNSGGQKEKEQQAAPVVRVVNIGGALGCIGKVFLKPSECPYQNMAYGMSKAAVHHFNKMFSIDQPDFVSVAIHPGWLATDMGGTTAPETVEERIPQVIRLIGTLTKADSGKLMDHEKEIEP</sequence>
<keyword evidence="4" id="KW-1185">Reference proteome</keyword>
<dbReference type="CDD" id="cd05325">
    <property type="entry name" value="carb_red_sniffer_like_SDR_c"/>
    <property type="match status" value="1"/>
</dbReference>
<dbReference type="AlphaFoldDB" id="A0ABD2KE55"/>
<dbReference type="Pfam" id="PF00106">
    <property type="entry name" value="adh_short"/>
    <property type="match status" value="1"/>
</dbReference>
<dbReference type="Gene3D" id="3.40.50.720">
    <property type="entry name" value="NAD(P)-binding Rossmann-like Domain"/>
    <property type="match status" value="1"/>
</dbReference>
<dbReference type="GO" id="GO:0016491">
    <property type="term" value="F:oxidoreductase activity"/>
    <property type="evidence" value="ECO:0007669"/>
    <property type="project" value="UniProtKB-KW"/>
</dbReference>